<reference evidence="1" key="1">
    <citation type="submission" date="2018-05" db="EMBL/GenBank/DDBJ databases">
        <authorList>
            <person name="Lanie J.A."/>
            <person name="Ng W.-L."/>
            <person name="Kazmierczak K.M."/>
            <person name="Andrzejewski T.M."/>
            <person name="Davidsen T.M."/>
            <person name="Wayne K.J."/>
            <person name="Tettelin H."/>
            <person name="Glass J.I."/>
            <person name="Rusch D."/>
            <person name="Podicherti R."/>
            <person name="Tsui H.-C.T."/>
            <person name="Winkler M.E."/>
        </authorList>
    </citation>
    <scope>NUCLEOTIDE SEQUENCE</scope>
</reference>
<organism evidence="1">
    <name type="scientific">marine metagenome</name>
    <dbReference type="NCBI Taxonomy" id="408172"/>
    <lineage>
        <taxon>unclassified sequences</taxon>
        <taxon>metagenomes</taxon>
        <taxon>ecological metagenomes</taxon>
    </lineage>
</organism>
<gene>
    <name evidence="1" type="ORF">METZ01_LOCUS510459</name>
</gene>
<accession>A0A383EMW8</accession>
<dbReference type="EMBL" id="UINC01226919">
    <property type="protein sequence ID" value="SVE57605.1"/>
    <property type="molecule type" value="Genomic_DNA"/>
</dbReference>
<evidence type="ECO:0000313" key="1">
    <source>
        <dbReference type="EMBL" id="SVE57605.1"/>
    </source>
</evidence>
<dbReference type="AlphaFoldDB" id="A0A383EMW8"/>
<proteinExistence type="predicted"/>
<name>A0A383EMW8_9ZZZZ</name>
<feature type="non-terminal residue" evidence="1">
    <location>
        <position position="1"/>
    </location>
</feature>
<sequence>PECTFSTCSRERSDVGPVEAIEGQRGQTVKHTPDPCHFELFSRSYTIKALNL</sequence>
<protein>
    <submittedName>
        <fullName evidence="1">Uncharacterized protein</fullName>
    </submittedName>
</protein>